<dbReference type="AlphaFoldDB" id="A0AAD7H954"/>
<evidence type="ECO:0000313" key="3">
    <source>
        <dbReference type="EMBL" id="KAJ7715483.1"/>
    </source>
</evidence>
<evidence type="ECO:0000256" key="2">
    <source>
        <dbReference type="SAM" id="SignalP"/>
    </source>
</evidence>
<dbReference type="EMBL" id="JARKIB010000307">
    <property type="protein sequence ID" value="KAJ7715483.1"/>
    <property type="molecule type" value="Genomic_DNA"/>
</dbReference>
<keyword evidence="2" id="KW-0732">Signal</keyword>
<reference evidence="3" key="1">
    <citation type="submission" date="2023-03" db="EMBL/GenBank/DDBJ databases">
        <title>Massive genome expansion in bonnet fungi (Mycena s.s.) driven by repeated elements and novel gene families across ecological guilds.</title>
        <authorList>
            <consortium name="Lawrence Berkeley National Laboratory"/>
            <person name="Harder C.B."/>
            <person name="Miyauchi S."/>
            <person name="Viragh M."/>
            <person name="Kuo A."/>
            <person name="Thoen E."/>
            <person name="Andreopoulos B."/>
            <person name="Lu D."/>
            <person name="Skrede I."/>
            <person name="Drula E."/>
            <person name="Henrissat B."/>
            <person name="Morin E."/>
            <person name="Kohler A."/>
            <person name="Barry K."/>
            <person name="LaButti K."/>
            <person name="Morin E."/>
            <person name="Salamov A."/>
            <person name="Lipzen A."/>
            <person name="Mereny Z."/>
            <person name="Hegedus B."/>
            <person name="Baldrian P."/>
            <person name="Stursova M."/>
            <person name="Weitz H."/>
            <person name="Taylor A."/>
            <person name="Grigoriev I.V."/>
            <person name="Nagy L.G."/>
            <person name="Martin F."/>
            <person name="Kauserud H."/>
        </authorList>
    </citation>
    <scope>NUCLEOTIDE SEQUENCE</scope>
    <source>
        <strain evidence="3">CBHHK182m</strain>
    </source>
</reference>
<feature type="region of interest" description="Disordered" evidence="1">
    <location>
        <begin position="243"/>
        <end position="276"/>
    </location>
</feature>
<keyword evidence="4" id="KW-1185">Reference proteome</keyword>
<sequence>MILSSISCSCILLLQSFCIKAAHHCDINLLEDGLHKIPLRLDSQPGKQVWYGRSLPHLPKKFRLGFAIRTLTRQVWGRAGANGSMFGPGVYSKGNDNAWSNFFSSAIYSVEFEIENGIQTAGPPFRRSTFEEGVKESPCVGAEIEVDLYAIDVPGSLRRRGQIWVARSPLVIERRRPANCGTPQRVHEGEMKGKAQGAAEKAAQSAQGIREWNSGPSEVDMGSSTEGDDMAIHVVISTSSSIAGEASTSAPELLSGDTESESCSGSSSLAHAPSASPYCPQLPSVAAAHSERPVVSQCPPGSVAHSSAHLVTTM</sequence>
<evidence type="ECO:0000313" key="4">
    <source>
        <dbReference type="Proteomes" id="UP001215598"/>
    </source>
</evidence>
<organism evidence="3 4">
    <name type="scientific">Mycena metata</name>
    <dbReference type="NCBI Taxonomy" id="1033252"/>
    <lineage>
        <taxon>Eukaryota</taxon>
        <taxon>Fungi</taxon>
        <taxon>Dikarya</taxon>
        <taxon>Basidiomycota</taxon>
        <taxon>Agaricomycotina</taxon>
        <taxon>Agaricomycetes</taxon>
        <taxon>Agaricomycetidae</taxon>
        <taxon>Agaricales</taxon>
        <taxon>Marasmiineae</taxon>
        <taxon>Mycenaceae</taxon>
        <taxon>Mycena</taxon>
    </lineage>
</organism>
<proteinExistence type="predicted"/>
<feature type="region of interest" description="Disordered" evidence="1">
    <location>
        <begin position="200"/>
        <end position="223"/>
    </location>
</feature>
<feature type="chain" id="PRO_5041955724" evidence="2">
    <location>
        <begin position="22"/>
        <end position="314"/>
    </location>
</feature>
<name>A0AAD7H954_9AGAR</name>
<feature type="compositionally biased region" description="Low complexity" evidence="1">
    <location>
        <begin position="261"/>
        <end position="276"/>
    </location>
</feature>
<evidence type="ECO:0000256" key="1">
    <source>
        <dbReference type="SAM" id="MobiDB-lite"/>
    </source>
</evidence>
<feature type="region of interest" description="Disordered" evidence="1">
    <location>
        <begin position="293"/>
        <end position="314"/>
    </location>
</feature>
<accession>A0AAD7H954</accession>
<gene>
    <name evidence="3" type="ORF">B0H16DRAFT_1477374</name>
</gene>
<comment type="caution">
    <text evidence="3">The sequence shown here is derived from an EMBL/GenBank/DDBJ whole genome shotgun (WGS) entry which is preliminary data.</text>
</comment>
<protein>
    <submittedName>
        <fullName evidence="3">Uncharacterized protein</fullName>
    </submittedName>
</protein>
<feature type="signal peptide" evidence="2">
    <location>
        <begin position="1"/>
        <end position="21"/>
    </location>
</feature>
<dbReference type="Proteomes" id="UP001215598">
    <property type="component" value="Unassembled WGS sequence"/>
</dbReference>